<proteinExistence type="predicted"/>
<evidence type="ECO:0000256" key="1">
    <source>
        <dbReference type="SAM" id="MobiDB-lite"/>
    </source>
</evidence>
<accession>A0AAV3QMC4</accession>
<name>A0AAV3QMC4_LITER</name>
<protein>
    <submittedName>
        <fullName evidence="2">Uncharacterized protein</fullName>
    </submittedName>
</protein>
<feature type="compositionally biased region" description="Basic and acidic residues" evidence="1">
    <location>
        <begin position="54"/>
        <end position="67"/>
    </location>
</feature>
<gene>
    <name evidence="2" type="ORF">LIER_39574</name>
</gene>
<feature type="region of interest" description="Disordered" evidence="1">
    <location>
        <begin position="1"/>
        <end position="115"/>
    </location>
</feature>
<evidence type="ECO:0000313" key="2">
    <source>
        <dbReference type="EMBL" id="GAA0163317.1"/>
    </source>
</evidence>
<feature type="compositionally biased region" description="Low complexity" evidence="1">
    <location>
        <begin position="19"/>
        <end position="29"/>
    </location>
</feature>
<keyword evidence="3" id="KW-1185">Reference proteome</keyword>
<feature type="compositionally biased region" description="Polar residues" evidence="1">
    <location>
        <begin position="68"/>
        <end position="115"/>
    </location>
</feature>
<reference evidence="2 3" key="1">
    <citation type="submission" date="2024-01" db="EMBL/GenBank/DDBJ databases">
        <title>The complete chloroplast genome sequence of Lithospermum erythrorhizon: insights into the phylogenetic relationship among Boraginaceae species and the maternal lineages of purple gromwells.</title>
        <authorList>
            <person name="Okada T."/>
            <person name="Watanabe K."/>
        </authorList>
    </citation>
    <scope>NUCLEOTIDE SEQUENCE [LARGE SCALE GENOMIC DNA]</scope>
</reference>
<comment type="caution">
    <text evidence="2">The sequence shown here is derived from an EMBL/GenBank/DDBJ whole genome shotgun (WGS) entry which is preliminary data.</text>
</comment>
<organism evidence="2 3">
    <name type="scientific">Lithospermum erythrorhizon</name>
    <name type="common">Purple gromwell</name>
    <name type="synonym">Lithospermum officinale var. erythrorhizon</name>
    <dbReference type="NCBI Taxonomy" id="34254"/>
    <lineage>
        <taxon>Eukaryota</taxon>
        <taxon>Viridiplantae</taxon>
        <taxon>Streptophyta</taxon>
        <taxon>Embryophyta</taxon>
        <taxon>Tracheophyta</taxon>
        <taxon>Spermatophyta</taxon>
        <taxon>Magnoliopsida</taxon>
        <taxon>eudicotyledons</taxon>
        <taxon>Gunneridae</taxon>
        <taxon>Pentapetalae</taxon>
        <taxon>asterids</taxon>
        <taxon>lamiids</taxon>
        <taxon>Boraginales</taxon>
        <taxon>Boraginaceae</taxon>
        <taxon>Boraginoideae</taxon>
        <taxon>Lithospermeae</taxon>
        <taxon>Lithospermum</taxon>
    </lineage>
</organism>
<dbReference type="EMBL" id="BAABME010021446">
    <property type="protein sequence ID" value="GAA0163317.1"/>
    <property type="molecule type" value="Genomic_DNA"/>
</dbReference>
<evidence type="ECO:0000313" key="3">
    <source>
        <dbReference type="Proteomes" id="UP001454036"/>
    </source>
</evidence>
<dbReference type="AlphaFoldDB" id="A0AAV3QMC4"/>
<sequence length="191" mass="20568">MSSLSTKSYNSGNEWDNTSNISGSSSSRSPNAQAKETGPDQGYRGPILSGEPSEQQRFDESRGKAQEHNTSNGPWKINSHQLAPSAGNPLNNNPYSDHGVDSQQSRDAQPTSQNDTWKKLAVGTLVGPLLGTTDIGVHTIARYLLGLPQGTTDWGQRYTCNKRATPRLGVWAMPRAVTRTLWPGFAKSGGG</sequence>
<feature type="compositionally biased region" description="Polar residues" evidence="1">
    <location>
        <begin position="1"/>
        <end position="18"/>
    </location>
</feature>
<dbReference type="Proteomes" id="UP001454036">
    <property type="component" value="Unassembled WGS sequence"/>
</dbReference>